<protein>
    <submittedName>
        <fullName evidence="1">Uncharacterized protein</fullName>
    </submittedName>
</protein>
<dbReference type="Proteomes" id="UP000510602">
    <property type="component" value="Segment"/>
</dbReference>
<evidence type="ECO:0000313" key="1">
    <source>
        <dbReference type="EMBL" id="QLI60750.1"/>
    </source>
</evidence>
<evidence type="ECO:0000313" key="2">
    <source>
        <dbReference type="Proteomes" id="UP000510602"/>
    </source>
</evidence>
<accession>A0A7D5YHH2</accession>
<organism evidence="1 2">
    <name type="scientific">Scale drop disease virus</name>
    <dbReference type="NCBI Taxonomy" id="1697349"/>
    <lineage>
        <taxon>Viruses</taxon>
        <taxon>Varidnaviria</taxon>
        <taxon>Bamfordvirae</taxon>
        <taxon>Nucleocytoviricota</taxon>
        <taxon>Megaviricetes</taxon>
        <taxon>Pimascovirales</taxon>
        <taxon>Pimascovirales incertae sedis</taxon>
        <taxon>Iridoviridae</taxon>
        <taxon>Alphairidovirinae</taxon>
        <taxon>Megalocytivirus</taxon>
        <taxon>Megalocytivirus lates1</taxon>
    </lineage>
</organism>
<sequence length="193" mass="22958">MKLTNYQYWLVCKKNNEKWNPEIDWTPQRVKPVIEMDPEYGMLYGYDINWELQLHLVTPYKTVDIKPCGRSCYALSSGNNQLYSKTSVKQGILLDQNNMERYKDAVVRDIDVTAFHIDLWSNKLKYKLLPTINWLKTIGVTHLMYYSNRQLDFKTDKIKFSSDEMTFPEKNKLKMWNLMCNGKKVGLIVYNFK</sequence>
<name>A0A7D5YHH2_9VIRU</name>
<reference evidence="1 2" key="1">
    <citation type="submission" date="2019-10" db="EMBL/GenBank/DDBJ databases">
        <authorList>
            <person name="Kayansamruaj P."/>
        </authorList>
    </citation>
    <scope>NUCLEOTIDE SEQUENCE [LARGE SCALE GENOMIC DNA]</scope>
    <source>
        <strain evidence="1">SDDV_Thai_2019</strain>
    </source>
</reference>
<proteinExistence type="predicted"/>
<dbReference type="EMBL" id="MN562489">
    <property type="protein sequence ID" value="QLI60750.1"/>
    <property type="molecule type" value="Genomic_DNA"/>
</dbReference>